<dbReference type="EnsemblMetazoa" id="G17767.1">
    <property type="protein sequence ID" value="G17767.1:cds"/>
    <property type="gene ID" value="G17767"/>
</dbReference>
<dbReference type="GO" id="GO:0004519">
    <property type="term" value="F:endonuclease activity"/>
    <property type="evidence" value="ECO:0007669"/>
    <property type="project" value="UniProtKB-KW"/>
</dbReference>
<dbReference type="Proteomes" id="UP000005408">
    <property type="component" value="Unassembled WGS sequence"/>
</dbReference>
<dbReference type="InterPro" id="IPR041373">
    <property type="entry name" value="RT_RNaseH"/>
</dbReference>
<keyword evidence="6" id="KW-0695">RNA-directed DNA polymerase</keyword>
<sequence length="101" mass="11933">EDDEKLPVAYASRKLQPREKAYAVIEKECLAVVWGIQKFHQYLYGREFLLETDHQPLTYLNKAKTENSRLMRWALQLQPYRFRIIAIKGSDNVGADYLSRQ</sequence>
<keyword evidence="5" id="KW-0378">Hydrolase</keyword>
<keyword evidence="9" id="KW-1185">Reference proteome</keyword>
<dbReference type="Pfam" id="PF17917">
    <property type="entry name" value="RT_RNaseH"/>
    <property type="match status" value="1"/>
</dbReference>
<evidence type="ECO:0000256" key="2">
    <source>
        <dbReference type="ARBA" id="ARBA00022695"/>
    </source>
</evidence>
<evidence type="ECO:0000256" key="4">
    <source>
        <dbReference type="ARBA" id="ARBA00022759"/>
    </source>
</evidence>
<proteinExistence type="predicted"/>
<dbReference type="AlphaFoldDB" id="A0A8W8J835"/>
<evidence type="ECO:0000256" key="3">
    <source>
        <dbReference type="ARBA" id="ARBA00022722"/>
    </source>
</evidence>
<keyword evidence="1" id="KW-0808">Transferase</keyword>
<evidence type="ECO:0000256" key="5">
    <source>
        <dbReference type="ARBA" id="ARBA00022801"/>
    </source>
</evidence>
<evidence type="ECO:0000313" key="9">
    <source>
        <dbReference type="Proteomes" id="UP000005408"/>
    </source>
</evidence>
<keyword evidence="4" id="KW-0255">Endonuclease</keyword>
<evidence type="ECO:0000256" key="1">
    <source>
        <dbReference type="ARBA" id="ARBA00022679"/>
    </source>
</evidence>
<evidence type="ECO:0000259" key="7">
    <source>
        <dbReference type="Pfam" id="PF17917"/>
    </source>
</evidence>
<evidence type="ECO:0000313" key="8">
    <source>
        <dbReference type="EnsemblMetazoa" id="G17767.1:cds"/>
    </source>
</evidence>
<evidence type="ECO:0000256" key="6">
    <source>
        <dbReference type="ARBA" id="ARBA00022918"/>
    </source>
</evidence>
<accession>A0A8W8J835</accession>
<dbReference type="PANTHER" id="PTHR37984">
    <property type="entry name" value="PROTEIN CBG26694"/>
    <property type="match status" value="1"/>
</dbReference>
<protein>
    <recommendedName>
        <fullName evidence="7">Reverse transcriptase RNase H-like domain-containing protein</fullName>
    </recommendedName>
</protein>
<dbReference type="PANTHER" id="PTHR37984:SF5">
    <property type="entry name" value="PROTEIN NYNRIN-LIKE"/>
    <property type="match status" value="1"/>
</dbReference>
<dbReference type="GO" id="GO:0016787">
    <property type="term" value="F:hydrolase activity"/>
    <property type="evidence" value="ECO:0007669"/>
    <property type="project" value="UniProtKB-KW"/>
</dbReference>
<dbReference type="InterPro" id="IPR050951">
    <property type="entry name" value="Retrovirus_Pol_polyprotein"/>
</dbReference>
<feature type="domain" description="Reverse transcriptase RNase H-like" evidence="7">
    <location>
        <begin position="2"/>
        <end position="80"/>
    </location>
</feature>
<dbReference type="FunFam" id="3.10.20.370:FF:000001">
    <property type="entry name" value="Retrovirus-related Pol polyprotein from transposon 17.6-like protein"/>
    <property type="match status" value="1"/>
</dbReference>
<dbReference type="GO" id="GO:0003964">
    <property type="term" value="F:RNA-directed DNA polymerase activity"/>
    <property type="evidence" value="ECO:0007669"/>
    <property type="project" value="UniProtKB-KW"/>
</dbReference>
<keyword evidence="2" id="KW-0548">Nucleotidyltransferase</keyword>
<dbReference type="InterPro" id="IPR043502">
    <property type="entry name" value="DNA/RNA_pol_sf"/>
</dbReference>
<dbReference type="CDD" id="cd09274">
    <property type="entry name" value="RNase_HI_RT_Ty3"/>
    <property type="match status" value="1"/>
</dbReference>
<name>A0A8W8J835_MAGGI</name>
<organism evidence="8 9">
    <name type="scientific">Magallana gigas</name>
    <name type="common">Pacific oyster</name>
    <name type="synonym">Crassostrea gigas</name>
    <dbReference type="NCBI Taxonomy" id="29159"/>
    <lineage>
        <taxon>Eukaryota</taxon>
        <taxon>Metazoa</taxon>
        <taxon>Spiralia</taxon>
        <taxon>Lophotrochozoa</taxon>
        <taxon>Mollusca</taxon>
        <taxon>Bivalvia</taxon>
        <taxon>Autobranchia</taxon>
        <taxon>Pteriomorphia</taxon>
        <taxon>Ostreida</taxon>
        <taxon>Ostreoidea</taxon>
        <taxon>Ostreidae</taxon>
        <taxon>Magallana</taxon>
    </lineage>
</organism>
<dbReference type="SUPFAM" id="SSF56672">
    <property type="entry name" value="DNA/RNA polymerases"/>
    <property type="match status" value="1"/>
</dbReference>
<reference evidence="8" key="1">
    <citation type="submission" date="2022-08" db="UniProtKB">
        <authorList>
            <consortium name="EnsemblMetazoa"/>
        </authorList>
    </citation>
    <scope>IDENTIFICATION</scope>
    <source>
        <strain evidence="8">05x7-T-G4-1.051#20</strain>
    </source>
</reference>
<dbReference type="Gene3D" id="3.10.20.370">
    <property type="match status" value="1"/>
</dbReference>
<keyword evidence="3" id="KW-0540">Nuclease</keyword>